<feature type="DNA-binding region" description="H-T-H motif" evidence="2">
    <location>
        <begin position="71"/>
        <end position="90"/>
    </location>
</feature>
<evidence type="ECO:0000256" key="2">
    <source>
        <dbReference type="PROSITE-ProRule" id="PRU00335"/>
    </source>
</evidence>
<dbReference type="GO" id="GO:0003700">
    <property type="term" value="F:DNA-binding transcription factor activity"/>
    <property type="evidence" value="ECO:0007669"/>
    <property type="project" value="TreeGrafter"/>
</dbReference>
<organism evidence="5 6">
    <name type="scientific">Desulfatibacillum aliphaticivorans</name>
    <dbReference type="NCBI Taxonomy" id="218208"/>
    <lineage>
        <taxon>Bacteria</taxon>
        <taxon>Pseudomonadati</taxon>
        <taxon>Thermodesulfobacteriota</taxon>
        <taxon>Desulfobacteria</taxon>
        <taxon>Desulfobacterales</taxon>
        <taxon>Desulfatibacillaceae</taxon>
        <taxon>Desulfatibacillum</taxon>
    </lineage>
</organism>
<dbReference type="GO" id="GO:0000976">
    <property type="term" value="F:transcription cis-regulatory region binding"/>
    <property type="evidence" value="ECO:0007669"/>
    <property type="project" value="TreeGrafter"/>
</dbReference>
<dbReference type="HOGENOM" id="CLU_094893_0_0_7"/>
<keyword evidence="6" id="KW-1185">Reference proteome</keyword>
<evidence type="ECO:0000256" key="1">
    <source>
        <dbReference type="ARBA" id="ARBA00023125"/>
    </source>
</evidence>
<accession>B8FFR4</accession>
<proteinExistence type="predicted"/>
<reference evidence="5 6" key="1">
    <citation type="journal article" date="2012" name="Environ. Microbiol.">
        <title>The genome sequence of Desulfatibacillum alkenivorans AK-01: a blueprint for anaerobic alkane oxidation.</title>
        <authorList>
            <person name="Callaghan A.V."/>
            <person name="Morris B.E."/>
            <person name="Pereira I.A."/>
            <person name="McInerney M.J."/>
            <person name="Austin R.N."/>
            <person name="Groves J.T."/>
            <person name="Kukor J.J."/>
            <person name="Suflita J.M."/>
            <person name="Young L.Y."/>
            <person name="Zylstra G.J."/>
            <person name="Wawrik B."/>
        </authorList>
    </citation>
    <scope>NUCLEOTIDE SEQUENCE [LARGE SCALE GENOMIC DNA]</scope>
    <source>
        <strain evidence="5 6">AK-01</strain>
    </source>
</reference>
<keyword evidence="1 2" id="KW-0238">DNA-binding</keyword>
<dbReference type="PANTHER" id="PTHR30055">
    <property type="entry name" value="HTH-TYPE TRANSCRIPTIONAL REGULATOR RUTR"/>
    <property type="match status" value="1"/>
</dbReference>
<dbReference type="KEGG" id="dal:Dalk_1772"/>
<feature type="region of interest" description="Disordered" evidence="3">
    <location>
        <begin position="1"/>
        <end position="46"/>
    </location>
</feature>
<evidence type="ECO:0000313" key="6">
    <source>
        <dbReference type="Proteomes" id="UP000000739"/>
    </source>
</evidence>
<name>B8FFR4_DESAL</name>
<dbReference type="EMBL" id="CP001322">
    <property type="protein sequence ID" value="ACL03469.1"/>
    <property type="molecule type" value="Genomic_DNA"/>
</dbReference>
<evidence type="ECO:0000256" key="3">
    <source>
        <dbReference type="SAM" id="MobiDB-lite"/>
    </source>
</evidence>
<dbReference type="Pfam" id="PF00440">
    <property type="entry name" value="TetR_N"/>
    <property type="match status" value="1"/>
</dbReference>
<dbReference type="Gene3D" id="1.10.357.10">
    <property type="entry name" value="Tetracycline Repressor, domain 2"/>
    <property type="match status" value="1"/>
</dbReference>
<dbReference type="PANTHER" id="PTHR30055:SF226">
    <property type="entry name" value="HTH-TYPE TRANSCRIPTIONAL REGULATOR PKSA"/>
    <property type="match status" value="1"/>
</dbReference>
<gene>
    <name evidence="5" type="ordered locus">Dalk_1772</name>
</gene>
<feature type="domain" description="HTH tetR-type" evidence="4">
    <location>
        <begin position="48"/>
        <end position="108"/>
    </location>
</feature>
<evidence type="ECO:0000259" key="4">
    <source>
        <dbReference type="PROSITE" id="PS50977"/>
    </source>
</evidence>
<dbReference type="SUPFAM" id="SSF46689">
    <property type="entry name" value="Homeodomain-like"/>
    <property type="match status" value="1"/>
</dbReference>
<dbReference type="AlphaFoldDB" id="B8FFR4"/>
<dbReference type="InterPro" id="IPR001647">
    <property type="entry name" value="HTH_TetR"/>
</dbReference>
<dbReference type="RefSeq" id="WP_012610903.1">
    <property type="nucleotide sequence ID" value="NC_011768.1"/>
</dbReference>
<dbReference type="InterPro" id="IPR050109">
    <property type="entry name" value="HTH-type_TetR-like_transc_reg"/>
</dbReference>
<evidence type="ECO:0000313" key="5">
    <source>
        <dbReference type="EMBL" id="ACL03469.1"/>
    </source>
</evidence>
<protein>
    <submittedName>
        <fullName evidence="5">Transcriptional regulator, TetR family</fullName>
    </submittedName>
</protein>
<dbReference type="Proteomes" id="UP000000739">
    <property type="component" value="Chromosome"/>
</dbReference>
<dbReference type="PROSITE" id="PS50977">
    <property type="entry name" value="HTH_TETR_2"/>
    <property type="match status" value="1"/>
</dbReference>
<dbReference type="InterPro" id="IPR009057">
    <property type="entry name" value="Homeodomain-like_sf"/>
</dbReference>
<sequence>MDEKTEHNAAAPGMKGSFKKKGGGAKGKPPSAAKGLSPKKRKAAAKGEVAREKILKAARTVFSKHPYHAASIRMIAREGGFDHPLIHYYFPTKADLFGEVAREMFEEFKETRDWLAEGLEKVDPLEITGVFIGRALSRAFANLEPLGVLTQNLAQTSNIEEIPGYHYIPEVFGMVRKSFVEKFPAWISEKEADQLIYSFTSLLFMYVGTSCQAQVMRMDFHSFEYREWVEETLVGMFRPHVEKALAMGKGKVQPVI</sequence>
<dbReference type="eggNOG" id="COG1309">
    <property type="taxonomic scope" value="Bacteria"/>
</dbReference>